<feature type="transmembrane region" description="Helical" evidence="2">
    <location>
        <begin position="32"/>
        <end position="50"/>
    </location>
</feature>
<dbReference type="Proteomes" id="UP000219338">
    <property type="component" value="Unassembled WGS sequence"/>
</dbReference>
<evidence type="ECO:0000256" key="2">
    <source>
        <dbReference type="SAM" id="Phobius"/>
    </source>
</evidence>
<sequence>MPVGGPSNFTLKNSSVASLDVAAVFTYGSHSVPVMVLALILTISFFDMAYGTKGQEQLKAGARCGDDRCFGTITIYQNRFKEGRDDRVHATRPYSPRKTSSVSEENPANKMAFSHSDKLLLWFV</sequence>
<organism evidence="3 4">
    <name type="scientific">Armillaria ostoyae</name>
    <name type="common">Armillaria root rot fungus</name>
    <dbReference type="NCBI Taxonomy" id="47428"/>
    <lineage>
        <taxon>Eukaryota</taxon>
        <taxon>Fungi</taxon>
        <taxon>Dikarya</taxon>
        <taxon>Basidiomycota</taxon>
        <taxon>Agaricomycotina</taxon>
        <taxon>Agaricomycetes</taxon>
        <taxon>Agaricomycetidae</taxon>
        <taxon>Agaricales</taxon>
        <taxon>Marasmiineae</taxon>
        <taxon>Physalacriaceae</taxon>
        <taxon>Armillaria</taxon>
    </lineage>
</organism>
<proteinExistence type="predicted"/>
<protein>
    <submittedName>
        <fullName evidence="3">Uncharacterized protein</fullName>
    </submittedName>
</protein>
<feature type="region of interest" description="Disordered" evidence="1">
    <location>
        <begin position="86"/>
        <end position="107"/>
    </location>
</feature>
<gene>
    <name evidence="3" type="ORF">ARMOST_22022</name>
</gene>
<reference evidence="4" key="1">
    <citation type="journal article" date="2017" name="Nat. Ecol. Evol.">
        <title>Genome expansion and lineage-specific genetic innovations in the forest pathogenic fungi Armillaria.</title>
        <authorList>
            <person name="Sipos G."/>
            <person name="Prasanna A.N."/>
            <person name="Walter M.C."/>
            <person name="O'Connor E."/>
            <person name="Balint B."/>
            <person name="Krizsan K."/>
            <person name="Kiss B."/>
            <person name="Hess J."/>
            <person name="Varga T."/>
            <person name="Slot J."/>
            <person name="Riley R."/>
            <person name="Boka B."/>
            <person name="Rigling D."/>
            <person name="Barry K."/>
            <person name="Lee J."/>
            <person name="Mihaltcheva S."/>
            <person name="LaButti K."/>
            <person name="Lipzen A."/>
            <person name="Waldron R."/>
            <person name="Moloney N.M."/>
            <person name="Sperisen C."/>
            <person name="Kredics L."/>
            <person name="Vagvoelgyi C."/>
            <person name="Patrignani A."/>
            <person name="Fitzpatrick D."/>
            <person name="Nagy I."/>
            <person name="Doyle S."/>
            <person name="Anderson J.B."/>
            <person name="Grigoriev I.V."/>
            <person name="Gueldener U."/>
            <person name="Muensterkoetter M."/>
            <person name="Nagy L.G."/>
        </authorList>
    </citation>
    <scope>NUCLEOTIDE SEQUENCE [LARGE SCALE GENOMIC DNA]</scope>
    <source>
        <strain evidence="4">C18/9</strain>
    </source>
</reference>
<keyword evidence="2" id="KW-1133">Transmembrane helix</keyword>
<dbReference type="AlphaFoldDB" id="A0A284SBP8"/>
<keyword evidence="2" id="KW-0812">Transmembrane</keyword>
<evidence type="ECO:0000256" key="1">
    <source>
        <dbReference type="SAM" id="MobiDB-lite"/>
    </source>
</evidence>
<feature type="compositionally biased region" description="Polar residues" evidence="1">
    <location>
        <begin position="97"/>
        <end position="106"/>
    </location>
</feature>
<accession>A0A284SBP8</accession>
<dbReference type="EMBL" id="FUEG01000059">
    <property type="protein sequence ID" value="SJL18433.1"/>
    <property type="molecule type" value="Genomic_DNA"/>
</dbReference>
<evidence type="ECO:0000313" key="3">
    <source>
        <dbReference type="EMBL" id="SJL18433.1"/>
    </source>
</evidence>
<keyword evidence="4" id="KW-1185">Reference proteome</keyword>
<name>A0A284SBP8_ARMOS</name>
<evidence type="ECO:0000313" key="4">
    <source>
        <dbReference type="Proteomes" id="UP000219338"/>
    </source>
</evidence>
<keyword evidence="2" id="KW-0472">Membrane</keyword>